<dbReference type="GO" id="GO:0008270">
    <property type="term" value="F:zinc ion binding"/>
    <property type="evidence" value="ECO:0007669"/>
    <property type="project" value="InterPro"/>
</dbReference>
<evidence type="ECO:0000313" key="18">
    <source>
        <dbReference type="EMBL" id="CAD7086439.1"/>
    </source>
</evidence>
<dbReference type="PRINTS" id="PR00765">
    <property type="entry name" value="CRBOXYPTASEA"/>
</dbReference>
<keyword evidence="8" id="KW-0732">Signal</keyword>
<dbReference type="FunCoup" id="A0A7R8USW4">
    <property type="interactions" value="2"/>
</dbReference>
<dbReference type="FunFam" id="3.40.630.10:FF:000040">
    <property type="entry name" value="zinc carboxypeptidase"/>
    <property type="match status" value="1"/>
</dbReference>
<protein>
    <recommendedName>
        <fullName evidence="14">Zinc carboxypeptidase A 1</fullName>
    </recommendedName>
</protein>
<evidence type="ECO:0000256" key="3">
    <source>
        <dbReference type="ARBA" id="ARBA00005988"/>
    </source>
</evidence>
<dbReference type="Gene3D" id="3.40.630.10">
    <property type="entry name" value="Zn peptidases"/>
    <property type="match status" value="1"/>
</dbReference>
<comment type="cofactor">
    <cofactor evidence="1">
        <name>Zn(2+)</name>
        <dbReference type="ChEBI" id="CHEBI:29105"/>
    </cofactor>
</comment>
<dbReference type="InterPro" id="IPR003146">
    <property type="entry name" value="M14A_act_pep"/>
</dbReference>
<keyword evidence="6" id="KW-0645">Protease</keyword>
<dbReference type="OrthoDB" id="3626597at2759"/>
<name>A0A7R8USW4_HERIL</name>
<keyword evidence="9" id="KW-0378">Hydrolase</keyword>
<feature type="active site" description="Proton donor/acceptor" evidence="15">
    <location>
        <position position="481"/>
    </location>
</feature>
<dbReference type="AlphaFoldDB" id="A0A7R8USW4"/>
<dbReference type="SUPFAM" id="SSF54897">
    <property type="entry name" value="Protease propeptides/inhibitors"/>
    <property type="match status" value="1"/>
</dbReference>
<keyword evidence="5" id="KW-0121">Carboxypeptidase</keyword>
<evidence type="ECO:0000256" key="15">
    <source>
        <dbReference type="PROSITE-ProRule" id="PRU01379"/>
    </source>
</evidence>
<dbReference type="InterPro" id="IPR057247">
    <property type="entry name" value="CARBOXYPEPT_ZN_2"/>
</dbReference>
<reference evidence="18 19" key="1">
    <citation type="submission" date="2020-11" db="EMBL/GenBank/DDBJ databases">
        <authorList>
            <person name="Wallbank WR R."/>
            <person name="Pardo Diaz C."/>
            <person name="Kozak K."/>
            <person name="Martin S."/>
            <person name="Jiggins C."/>
            <person name="Moest M."/>
            <person name="Warren A I."/>
            <person name="Generalovic N T."/>
            <person name="Byers J.R.P. K."/>
            <person name="Montejo-Kovacevich G."/>
            <person name="Yen C E."/>
        </authorList>
    </citation>
    <scope>NUCLEOTIDE SEQUENCE [LARGE SCALE GENOMIC DNA]</scope>
</reference>
<dbReference type="Gene3D" id="3.30.70.340">
    <property type="entry name" value="Metallocarboxypeptidase-like"/>
    <property type="match status" value="1"/>
</dbReference>
<comment type="similarity">
    <text evidence="3 15">Belongs to the peptidase M14 family.</text>
</comment>
<dbReference type="PROSITE" id="PS00133">
    <property type="entry name" value="CARBOXYPEPT_ZN_2"/>
    <property type="match status" value="1"/>
</dbReference>
<keyword evidence="11" id="KW-0482">Metalloprotease</keyword>
<dbReference type="PANTHER" id="PTHR11705">
    <property type="entry name" value="PROTEASE FAMILY M14 CARBOXYPEPTIDASE A,B"/>
    <property type="match status" value="1"/>
</dbReference>
<comment type="subcellular location">
    <subcellularLocation>
        <location evidence="2">Secreted</location>
    </subcellularLocation>
</comment>
<dbReference type="PROSITE" id="PS52035">
    <property type="entry name" value="PEPTIDASE_M14"/>
    <property type="match status" value="1"/>
</dbReference>
<evidence type="ECO:0000256" key="1">
    <source>
        <dbReference type="ARBA" id="ARBA00001947"/>
    </source>
</evidence>
<evidence type="ECO:0000256" key="4">
    <source>
        <dbReference type="ARBA" id="ARBA00022525"/>
    </source>
</evidence>
<dbReference type="EMBL" id="LR899011">
    <property type="protein sequence ID" value="CAD7086439.1"/>
    <property type="molecule type" value="Genomic_DNA"/>
</dbReference>
<evidence type="ECO:0000313" key="19">
    <source>
        <dbReference type="Proteomes" id="UP000594454"/>
    </source>
</evidence>
<dbReference type="InterPro" id="IPR000834">
    <property type="entry name" value="Peptidase_M14"/>
</dbReference>
<dbReference type="PANTHER" id="PTHR11705:SF60">
    <property type="entry name" value="FI16720P1"/>
    <property type="match status" value="1"/>
</dbReference>
<dbReference type="SMART" id="SM00631">
    <property type="entry name" value="Zn_pept"/>
    <property type="match status" value="1"/>
</dbReference>
<proteinExistence type="inferred from homology"/>
<evidence type="ECO:0000256" key="13">
    <source>
        <dbReference type="ARBA" id="ARBA00057299"/>
    </source>
</evidence>
<accession>A0A7R8USW4</accession>
<dbReference type="InterPro" id="IPR036990">
    <property type="entry name" value="M14A-like_propep"/>
</dbReference>
<dbReference type="GO" id="GO:0004181">
    <property type="term" value="F:metallocarboxypeptidase activity"/>
    <property type="evidence" value="ECO:0007669"/>
    <property type="project" value="InterPro"/>
</dbReference>
<dbReference type="Proteomes" id="UP000594454">
    <property type="component" value="Chromosome 3"/>
</dbReference>
<dbReference type="SUPFAM" id="SSF53187">
    <property type="entry name" value="Zn-dependent exopeptidases"/>
    <property type="match status" value="1"/>
</dbReference>
<keyword evidence="10" id="KW-0862">Zinc</keyword>
<keyword evidence="16" id="KW-1133">Transmembrane helix</keyword>
<sequence length="525" mass="60600">MQGDQFIDKTRKVSSQDDVLEYDSPSIKVTSGSSTYHQLLARYPDITPPDATSTFGNLSRKPEDNCLPRNFDDSHPTDGRPSSGLLALLYMIRKFRPFFKMRAHYILVVLLAIVAAYPAKVVENQARFDNYRIYRLHLAEQKQVEVFQEVERRSDSYQFYGHPEKIGQKVNVLVAAHKIAEITDLLETYEVEHEILTYNFQEKIDKETRHILSRDASPDKFDWDHFFHLETMYDWIEQLAKDNDKVSVITLGKSHEGRDIKGIRIGNNPKKTSVFLESGIHAREWIAPCTATYIINELISSQNETIKKYAEEFNWFIFPVFNVDGYLYTFNHDRMWRKNRNLFGVCRGVDLNRNYPYRWNETGSSPDPCRYDFAGPAAGSEEETKSLMKFIKDHVLVDRIKTFISLHSYSQLIMFPYGTPEQVSNFDDLDAIGKKAAQTIEETSGQKYKSGSIYKTIYPSSGCSQDWARNVTDIPIAFTFELRGPPSSPDLFILPYEQIRPTAEEIFAAIRTILTEADKLGYYSD</sequence>
<dbReference type="GO" id="GO:0006508">
    <property type="term" value="P:proteolysis"/>
    <property type="evidence" value="ECO:0007669"/>
    <property type="project" value="UniProtKB-KW"/>
</dbReference>
<evidence type="ECO:0000256" key="2">
    <source>
        <dbReference type="ARBA" id="ARBA00004613"/>
    </source>
</evidence>
<feature type="domain" description="Peptidase M14" evidence="17">
    <location>
        <begin position="225"/>
        <end position="517"/>
    </location>
</feature>
<organism evidence="18 19">
    <name type="scientific">Hermetia illucens</name>
    <name type="common">Black soldier fly</name>
    <dbReference type="NCBI Taxonomy" id="343691"/>
    <lineage>
        <taxon>Eukaryota</taxon>
        <taxon>Metazoa</taxon>
        <taxon>Ecdysozoa</taxon>
        <taxon>Arthropoda</taxon>
        <taxon>Hexapoda</taxon>
        <taxon>Insecta</taxon>
        <taxon>Pterygota</taxon>
        <taxon>Neoptera</taxon>
        <taxon>Endopterygota</taxon>
        <taxon>Diptera</taxon>
        <taxon>Brachycera</taxon>
        <taxon>Stratiomyomorpha</taxon>
        <taxon>Stratiomyidae</taxon>
        <taxon>Hermetiinae</taxon>
        <taxon>Hermetia</taxon>
    </lineage>
</organism>
<evidence type="ECO:0000256" key="5">
    <source>
        <dbReference type="ARBA" id="ARBA00022645"/>
    </source>
</evidence>
<dbReference type="Pfam" id="PF00246">
    <property type="entry name" value="Peptidase_M14"/>
    <property type="match status" value="1"/>
</dbReference>
<keyword evidence="16" id="KW-0472">Membrane</keyword>
<dbReference type="Pfam" id="PF02244">
    <property type="entry name" value="Propep_M14"/>
    <property type="match status" value="1"/>
</dbReference>
<evidence type="ECO:0000256" key="14">
    <source>
        <dbReference type="ARBA" id="ARBA00069039"/>
    </source>
</evidence>
<keyword evidence="16" id="KW-0812">Transmembrane</keyword>
<evidence type="ECO:0000256" key="12">
    <source>
        <dbReference type="ARBA" id="ARBA00023157"/>
    </source>
</evidence>
<evidence type="ECO:0000256" key="6">
    <source>
        <dbReference type="ARBA" id="ARBA00022670"/>
    </source>
</evidence>
<evidence type="ECO:0000259" key="17">
    <source>
        <dbReference type="PROSITE" id="PS52035"/>
    </source>
</evidence>
<gene>
    <name evidence="18" type="ORF">HERILL_LOCUS9211</name>
</gene>
<evidence type="ECO:0000256" key="10">
    <source>
        <dbReference type="ARBA" id="ARBA00022833"/>
    </source>
</evidence>
<evidence type="ECO:0000256" key="7">
    <source>
        <dbReference type="ARBA" id="ARBA00022723"/>
    </source>
</evidence>
<comment type="function">
    <text evidence="13">Involved in the digestion of the blood meal.</text>
</comment>
<dbReference type="InParanoid" id="A0A7R8USW4"/>
<keyword evidence="4" id="KW-0964">Secreted</keyword>
<feature type="transmembrane region" description="Helical" evidence="16">
    <location>
        <begin position="103"/>
        <end position="119"/>
    </location>
</feature>
<dbReference type="FunFam" id="3.30.70.340:FF:000002">
    <property type="entry name" value="Carboxypeptidase A"/>
    <property type="match status" value="1"/>
</dbReference>
<evidence type="ECO:0000256" key="11">
    <source>
        <dbReference type="ARBA" id="ARBA00023049"/>
    </source>
</evidence>
<dbReference type="GO" id="GO:0005615">
    <property type="term" value="C:extracellular space"/>
    <property type="evidence" value="ECO:0007669"/>
    <property type="project" value="TreeGrafter"/>
</dbReference>
<keyword evidence="7" id="KW-0479">Metal-binding</keyword>
<evidence type="ECO:0000256" key="8">
    <source>
        <dbReference type="ARBA" id="ARBA00022729"/>
    </source>
</evidence>
<dbReference type="CDD" id="cd03860">
    <property type="entry name" value="M14_CP_A-B_like"/>
    <property type="match status" value="1"/>
</dbReference>
<evidence type="ECO:0000256" key="9">
    <source>
        <dbReference type="ARBA" id="ARBA00022801"/>
    </source>
</evidence>
<evidence type="ECO:0000256" key="16">
    <source>
        <dbReference type="SAM" id="Phobius"/>
    </source>
</evidence>
<keyword evidence="19" id="KW-1185">Reference proteome</keyword>
<keyword evidence="12" id="KW-1015">Disulfide bond</keyword>